<proteinExistence type="predicted"/>
<evidence type="ECO:0000313" key="4">
    <source>
        <dbReference type="Proteomes" id="UP000825002"/>
    </source>
</evidence>
<dbReference type="InterPro" id="IPR002557">
    <property type="entry name" value="Chitin-bd_dom"/>
</dbReference>
<dbReference type="InterPro" id="IPR052976">
    <property type="entry name" value="Scoloptoxin-like"/>
</dbReference>
<dbReference type="InterPro" id="IPR036508">
    <property type="entry name" value="Chitin-bd_dom_sf"/>
</dbReference>
<dbReference type="Proteomes" id="UP000825002">
    <property type="component" value="Unassembled WGS sequence"/>
</dbReference>
<accession>A0ABQ7S5Q9</accession>
<sequence length="1173" mass="125903">MTITTTTTLVVPLTVGLSAKTYAKMMPNQAMASNGGTAYSEPRSFRDVLGADVGTIQTMMSGWSDGAPSAGVGAPMMATTMYGQRRMGSAMRAGYSGSLNSMMTPSMMAAMNGADTANNDASNEMPINGNNNNNDNNNNMADNDHSTSDDSSNGDARSRPIMPDSSAMSRNGANGANAPNGDANGNGNGSEQLEREDSPAAADRQQTGDPDDDGGSQNEGADASNGQSMGVPSMRRINPTSDAAVLPLSTTTPAPAMSMATGKSTLPMSSSLASMPMNSKTMAIMSMMRGMSSPARAAAMAAAMQQQPQQQKQRYGQRSSATNSNVMSPMVVAMAAMAIQQQQQQQAAGKQTPMQMQAQAPTSMEMQIEMQEQDKQMKQDSTGTTYDSAGARNNIDMMTPVMMAAMKKRQAMTTSMLANVIASKAMRRSKPNQQAHQAAMSAAGPAGMQQKMKIMQMAALMASMASQPMNSMNSMSSMANSKAYTGANNGNGNANGQYRARQSNGNGNGNGNGQRMPSPAMINAKLTKMMTAMAGYGARNNGRASMDNSANGNGNAYANANGYMNGNGMSAQMIASQQKEMQQQTRPEQEQEQEQGDAELQQMKQRDMLQQAMLMANKLALAQMQQQQQQKMSSMQQQMQQSSDDMSEQQQMPMPMPMPMQQEQERDGADESEDAINLRMLSMFGRPGVDFPIYATPPMTGFSCADQQYPGYYADPKAQCQAFYICQADGRQDAFLCPNATIFNQQLFTCDWWYKVDCSRATQFYALNADLYNSANGGGYANGNGMNAGYDANNNEQRQMTGDEQQQQDFMPLTGAPVSQQNMEQSQQQDAQERIPYKQKRVPMSPGALVATAMSLTSSTMGQRQVPVYSSQRDMPNDMPNGQPMPATSSMSLAMPAMFGMPKSAIEQQQQQQQPSMIPMNEQRMPRMPASPALSAMTMPNAARLSMIMRPPMSVTSPSMSQTSPMSAAKLRLKMRMMTMQQMKQMKMMQTQLRMADDSMGPITPMTPLTSGVKSAQQMDNNNNKIEQAMAEPKLGTKQSRNANNNNNNNNMLMLANNAPGDQQQQLMMISARMPSKTMATSLAMSMAGADDNGPTTTAMQNGRKMSTNGENGQSQSMRANAIQMSGGKTSPPKASNLPMMTTAPAEPPTTTPAPVAANDPDVGFASAAASSS</sequence>
<dbReference type="PANTHER" id="PTHR22933">
    <property type="entry name" value="FI18007P1-RELATED"/>
    <property type="match status" value="1"/>
</dbReference>
<dbReference type="SUPFAM" id="SSF57625">
    <property type="entry name" value="Invertebrate chitin-binding proteins"/>
    <property type="match status" value="1"/>
</dbReference>
<dbReference type="PANTHER" id="PTHR22933:SF42">
    <property type="entry name" value="FI18455P1-RELATED"/>
    <property type="match status" value="1"/>
</dbReference>
<keyword evidence="4" id="KW-1185">Reference proteome</keyword>
<feature type="compositionally biased region" description="Polar residues" evidence="1">
    <location>
        <begin position="1094"/>
        <end position="1129"/>
    </location>
</feature>
<dbReference type="Gene3D" id="2.170.140.10">
    <property type="entry name" value="Chitin binding domain"/>
    <property type="match status" value="1"/>
</dbReference>
<feature type="compositionally biased region" description="Polar residues" evidence="1">
    <location>
        <begin position="215"/>
        <end position="230"/>
    </location>
</feature>
<feature type="region of interest" description="Disordered" evidence="1">
    <location>
        <begin position="1090"/>
        <end position="1173"/>
    </location>
</feature>
<feature type="compositionally biased region" description="Low complexity" evidence="1">
    <location>
        <begin position="171"/>
        <end position="185"/>
    </location>
</feature>
<feature type="compositionally biased region" description="Low complexity" evidence="1">
    <location>
        <begin position="298"/>
        <end position="320"/>
    </location>
</feature>
<dbReference type="PROSITE" id="PS50940">
    <property type="entry name" value="CHIT_BIND_II"/>
    <property type="match status" value="1"/>
</dbReference>
<feature type="compositionally biased region" description="Low complexity" evidence="1">
    <location>
        <begin position="483"/>
        <end position="496"/>
    </location>
</feature>
<dbReference type="SMART" id="SM00494">
    <property type="entry name" value="ChtBD2"/>
    <property type="match status" value="1"/>
</dbReference>
<feature type="non-terminal residue" evidence="3">
    <location>
        <position position="1"/>
    </location>
</feature>
<gene>
    <name evidence="3" type="ORF">GZH46_02924</name>
</gene>
<feature type="compositionally biased region" description="Low complexity" evidence="1">
    <location>
        <begin position="249"/>
        <end position="272"/>
    </location>
</feature>
<feature type="region of interest" description="Disordered" evidence="1">
    <location>
        <begin position="113"/>
        <end position="272"/>
    </location>
</feature>
<feature type="region of interest" description="Disordered" evidence="1">
    <location>
        <begin position="483"/>
        <end position="518"/>
    </location>
</feature>
<feature type="compositionally biased region" description="Low complexity" evidence="1">
    <location>
        <begin position="128"/>
        <end position="141"/>
    </location>
</feature>
<evidence type="ECO:0000259" key="2">
    <source>
        <dbReference type="PROSITE" id="PS50940"/>
    </source>
</evidence>
<feature type="region of interest" description="Disordered" evidence="1">
    <location>
        <begin position="298"/>
        <end position="322"/>
    </location>
</feature>
<reference evidence="3 4" key="1">
    <citation type="submission" date="2020-10" db="EMBL/GenBank/DDBJ databases">
        <authorList>
            <person name="Klimov P.B."/>
            <person name="Dyachkov S.M."/>
            <person name="Chetverikov P.E."/>
        </authorList>
    </citation>
    <scope>NUCLEOTIDE SEQUENCE [LARGE SCALE GENOMIC DNA]</scope>
    <source>
        <strain evidence="3">BMOC 18-1129-001#AD2665</strain>
        <tissue evidence="3">Entire mites</tissue>
    </source>
</reference>
<organism evidence="3 4">
    <name type="scientific">Fragariocoptes setiger</name>
    <dbReference type="NCBI Taxonomy" id="1670756"/>
    <lineage>
        <taxon>Eukaryota</taxon>
        <taxon>Metazoa</taxon>
        <taxon>Ecdysozoa</taxon>
        <taxon>Arthropoda</taxon>
        <taxon>Chelicerata</taxon>
        <taxon>Arachnida</taxon>
        <taxon>Acari</taxon>
        <taxon>Acariformes</taxon>
        <taxon>Trombidiformes</taxon>
        <taxon>Prostigmata</taxon>
        <taxon>Eupodina</taxon>
        <taxon>Eriophyoidea</taxon>
        <taxon>Phytoptidae</taxon>
        <taxon>Fragariocoptes</taxon>
    </lineage>
</organism>
<name>A0ABQ7S5Q9_9ACAR</name>
<feature type="compositionally biased region" description="Low complexity" evidence="1">
    <location>
        <begin position="625"/>
        <end position="653"/>
    </location>
</feature>
<evidence type="ECO:0000256" key="1">
    <source>
        <dbReference type="SAM" id="MobiDB-lite"/>
    </source>
</evidence>
<protein>
    <recommendedName>
        <fullName evidence="2">Chitin-binding type-2 domain-containing protein</fullName>
    </recommendedName>
</protein>
<dbReference type="Pfam" id="PF01607">
    <property type="entry name" value="CBM_14"/>
    <property type="match status" value="1"/>
</dbReference>
<feature type="region of interest" description="Disordered" evidence="1">
    <location>
        <begin position="625"/>
        <end position="671"/>
    </location>
</feature>
<comment type="caution">
    <text evidence="3">The sequence shown here is derived from an EMBL/GenBank/DDBJ whole genome shotgun (WGS) entry which is preliminary data.</text>
</comment>
<feature type="domain" description="Chitin-binding type-2" evidence="2">
    <location>
        <begin position="701"/>
        <end position="760"/>
    </location>
</feature>
<dbReference type="EMBL" id="JAIFTH010001334">
    <property type="protein sequence ID" value="KAG9508575.1"/>
    <property type="molecule type" value="Genomic_DNA"/>
</dbReference>
<evidence type="ECO:0000313" key="3">
    <source>
        <dbReference type="EMBL" id="KAG9508575.1"/>
    </source>
</evidence>
<feature type="region of interest" description="Disordered" evidence="1">
    <location>
        <begin position="574"/>
        <end position="600"/>
    </location>
</feature>